<evidence type="ECO:0000259" key="1">
    <source>
        <dbReference type="Pfam" id="PF03886"/>
    </source>
</evidence>
<dbReference type="AlphaFoldDB" id="A0A5E4XVR3"/>
<evidence type="ECO:0000313" key="2">
    <source>
        <dbReference type="EMBL" id="VVE40363.1"/>
    </source>
</evidence>
<dbReference type="InterPro" id="IPR005586">
    <property type="entry name" value="ABC_trans_aux"/>
</dbReference>
<protein>
    <recommendedName>
        <fullName evidence="1">ABC-type transport auxiliary lipoprotein component domain-containing protein</fullName>
    </recommendedName>
</protein>
<sequence>MTRPTEMNRIARHRATPMADAHRVARRPAGLRALAVLASMLAAALAGCASPTPTFYTLSDAPGATGVTGVGTATGGSGASGARTTAAAAPATPYAIEVSPVAVPEQVDRPQIVITRGGGRVDILEASRWSAPLKTELTSTISRDLTQRLGAMDVYGLPRADGLTVYRVSTSVQRFESVPGEQAALTAVWSVRRVPGDLVLTCRFAGTEPASGGVSEVVAAQRRLVDRLAEGIGRAIATSAQGSAGSPPRCQD</sequence>
<dbReference type="SUPFAM" id="SSF159594">
    <property type="entry name" value="XCC0632-like"/>
    <property type="match status" value="1"/>
</dbReference>
<proteinExistence type="predicted"/>
<gene>
    <name evidence="2" type="ORF">PMO31116_04086</name>
</gene>
<dbReference type="EMBL" id="CABPSD010000015">
    <property type="protein sequence ID" value="VVE40363.1"/>
    <property type="molecule type" value="Genomic_DNA"/>
</dbReference>
<dbReference type="Pfam" id="PF03886">
    <property type="entry name" value="ABC_trans_aux"/>
    <property type="match status" value="1"/>
</dbReference>
<dbReference type="Proteomes" id="UP000368474">
    <property type="component" value="Unassembled WGS sequence"/>
</dbReference>
<name>A0A5E4XVR3_9BURK</name>
<accession>A0A5E4XVR3</accession>
<reference evidence="2 3" key="1">
    <citation type="submission" date="2019-08" db="EMBL/GenBank/DDBJ databases">
        <authorList>
            <person name="Peeters C."/>
        </authorList>
    </citation>
    <scope>NUCLEOTIDE SEQUENCE [LARGE SCALE GENOMIC DNA]</scope>
    <source>
        <strain evidence="2 3">LMG 31116</strain>
    </source>
</reference>
<organism evidence="2 3">
    <name type="scientific">Pandoraea morbifera</name>
    <dbReference type="NCBI Taxonomy" id="2508300"/>
    <lineage>
        <taxon>Bacteria</taxon>
        <taxon>Pseudomonadati</taxon>
        <taxon>Pseudomonadota</taxon>
        <taxon>Betaproteobacteria</taxon>
        <taxon>Burkholderiales</taxon>
        <taxon>Burkholderiaceae</taxon>
        <taxon>Pandoraea</taxon>
    </lineage>
</organism>
<feature type="domain" description="ABC-type transport auxiliary lipoprotein component" evidence="1">
    <location>
        <begin position="84"/>
        <end position="232"/>
    </location>
</feature>
<keyword evidence="3" id="KW-1185">Reference proteome</keyword>
<dbReference type="Gene3D" id="3.40.50.10610">
    <property type="entry name" value="ABC-type transport auxiliary lipoprotein component"/>
    <property type="match status" value="1"/>
</dbReference>
<dbReference type="RefSeq" id="WP_246185402.1">
    <property type="nucleotide sequence ID" value="NZ_CABPSD010000015.1"/>
</dbReference>
<evidence type="ECO:0000313" key="3">
    <source>
        <dbReference type="Proteomes" id="UP000368474"/>
    </source>
</evidence>